<dbReference type="KEGG" id="vab:WPS_17780"/>
<evidence type="ECO:0008006" key="5">
    <source>
        <dbReference type="Google" id="ProtNLM"/>
    </source>
</evidence>
<keyword evidence="2" id="KW-0732">Signal</keyword>
<protein>
    <recommendedName>
        <fullName evidence="5">DUF4331 domain-containing protein</fullName>
    </recommendedName>
</protein>
<dbReference type="Pfam" id="PF14224">
    <property type="entry name" value="DUF4331"/>
    <property type="match status" value="1"/>
</dbReference>
<feature type="chain" id="PRO_5043052738" description="DUF4331 domain-containing protein" evidence="2">
    <location>
        <begin position="20"/>
        <end position="213"/>
    </location>
</feature>
<name>A0AAN1XYC4_UNVUL</name>
<accession>A0AAN1XYC4</accession>
<keyword evidence="4" id="KW-1185">Reference proteome</keyword>
<dbReference type="PROSITE" id="PS51257">
    <property type="entry name" value="PROKAR_LIPOPROTEIN"/>
    <property type="match status" value="1"/>
</dbReference>
<feature type="signal peptide" evidence="2">
    <location>
        <begin position="1"/>
        <end position="19"/>
    </location>
</feature>
<feature type="compositionally biased region" description="Polar residues" evidence="1">
    <location>
        <begin position="193"/>
        <end position="203"/>
    </location>
</feature>
<reference evidence="3 4" key="1">
    <citation type="journal article" date="2022" name="ISME Commun">
        <title>Vulcanimicrobium alpinus gen. nov. sp. nov., the first cultivated representative of the candidate phylum 'Eremiobacterota', is a metabolically versatile aerobic anoxygenic phototroph.</title>
        <authorList>
            <person name="Yabe S."/>
            <person name="Muto K."/>
            <person name="Abe K."/>
            <person name="Yokota A."/>
            <person name="Staudigel H."/>
            <person name="Tebo B.M."/>
        </authorList>
    </citation>
    <scope>NUCLEOTIDE SEQUENCE [LARGE SCALE GENOMIC DNA]</scope>
    <source>
        <strain evidence="3 4">WC8-2</strain>
    </source>
</reference>
<dbReference type="RefSeq" id="WP_317997454.1">
    <property type="nucleotide sequence ID" value="NZ_AP025523.1"/>
</dbReference>
<feature type="region of interest" description="Disordered" evidence="1">
    <location>
        <begin position="193"/>
        <end position="213"/>
    </location>
</feature>
<evidence type="ECO:0000256" key="2">
    <source>
        <dbReference type="SAM" id="SignalP"/>
    </source>
</evidence>
<sequence length="213" mass="22003">MKKSIATLAAAGSLCVALAACNGGSVTPPPFNTGPNPFASPLPSNPTVSTQSYVQIELLARPAIKEVFENFVDHKTTNAVEPYAGAAADPLPNAIVKFEDTVRPPNAALGTDYGKTLASILYPNEYTVDLSSTDSASYLGVETGGATGGKFGGRDIGDDVVNISLGALFGKTLSALKVVPDDGEENNCLSAENVSQNPSQAKISSFPYLSPPH</sequence>
<evidence type="ECO:0000313" key="4">
    <source>
        <dbReference type="Proteomes" id="UP001317532"/>
    </source>
</evidence>
<organism evidence="3 4">
    <name type="scientific">Vulcanimicrobium alpinum</name>
    <dbReference type="NCBI Taxonomy" id="3016050"/>
    <lineage>
        <taxon>Bacteria</taxon>
        <taxon>Bacillati</taxon>
        <taxon>Vulcanimicrobiota</taxon>
        <taxon>Vulcanimicrobiia</taxon>
        <taxon>Vulcanimicrobiales</taxon>
        <taxon>Vulcanimicrobiaceae</taxon>
        <taxon>Vulcanimicrobium</taxon>
    </lineage>
</organism>
<dbReference type="InterPro" id="IPR025566">
    <property type="entry name" value="DUF4331"/>
</dbReference>
<dbReference type="EMBL" id="AP025523">
    <property type="protein sequence ID" value="BDE06502.1"/>
    <property type="molecule type" value="Genomic_DNA"/>
</dbReference>
<gene>
    <name evidence="3" type="ORF">WPS_17780</name>
</gene>
<dbReference type="Proteomes" id="UP001317532">
    <property type="component" value="Chromosome"/>
</dbReference>
<evidence type="ECO:0000256" key="1">
    <source>
        <dbReference type="SAM" id="MobiDB-lite"/>
    </source>
</evidence>
<dbReference type="AlphaFoldDB" id="A0AAN1XYC4"/>
<evidence type="ECO:0000313" key="3">
    <source>
        <dbReference type="EMBL" id="BDE06502.1"/>
    </source>
</evidence>
<proteinExistence type="predicted"/>